<dbReference type="AlphaFoldDB" id="A0AB33KQE6"/>
<dbReference type="KEGG" id="stcm:SCMC78_71800"/>
<name>A0AB33KQE6_9ACTN</name>
<proteinExistence type="predicted"/>
<reference evidence="2" key="1">
    <citation type="submission" date="2024-07" db="EMBL/GenBank/DDBJ databases">
        <title>Complete genome sequences of cellulolytic bacteria, Kitasatospora sp. CMC57 and Streptomyces sp. CMC78, isolated from Japanese agricultural soil.</title>
        <authorList>
            <person name="Hashimoto T."/>
            <person name="Ito M."/>
            <person name="Iwamoto M."/>
            <person name="Fukahori D."/>
            <person name="Shoda T."/>
            <person name="Sakoda M."/>
            <person name="Morohoshi T."/>
            <person name="Mitsuboshi M."/>
            <person name="Nishizawa T."/>
        </authorList>
    </citation>
    <scope>NUCLEOTIDE SEQUENCE</scope>
    <source>
        <strain evidence="2">CMC78</strain>
    </source>
</reference>
<dbReference type="EMBL" id="AP035884">
    <property type="protein sequence ID" value="BFP57373.1"/>
    <property type="molecule type" value="Genomic_DNA"/>
</dbReference>
<evidence type="ECO:0008006" key="3">
    <source>
        <dbReference type="Google" id="ProtNLM"/>
    </source>
</evidence>
<sequence>MTRTTDETTQTPDSTDRPVGAGPVDTGTPVRNMGPAEGGPHPGRPLFAPEEQEAFTTRIQQAVAGFVADPHRAVRDADATFEEVVAGLGAALAERGRRLRAGKGERDAPTGAETEDLRIALQHYRDLTERLVRL</sequence>
<protein>
    <recommendedName>
        <fullName evidence="3">Secreted protein</fullName>
    </recommendedName>
</protein>
<feature type="region of interest" description="Disordered" evidence="1">
    <location>
        <begin position="1"/>
        <end position="47"/>
    </location>
</feature>
<evidence type="ECO:0000313" key="2">
    <source>
        <dbReference type="EMBL" id="BFP57373.1"/>
    </source>
</evidence>
<evidence type="ECO:0000256" key="1">
    <source>
        <dbReference type="SAM" id="MobiDB-lite"/>
    </source>
</evidence>
<organism evidence="2">
    <name type="scientific">Streptomyces sp. CMC78</name>
    <dbReference type="NCBI Taxonomy" id="3231512"/>
    <lineage>
        <taxon>Bacteria</taxon>
        <taxon>Bacillati</taxon>
        <taxon>Actinomycetota</taxon>
        <taxon>Actinomycetes</taxon>
        <taxon>Kitasatosporales</taxon>
        <taxon>Streptomycetaceae</taxon>
        <taxon>Streptomyces</taxon>
    </lineage>
</organism>
<dbReference type="RefSeq" id="WP_319596934.1">
    <property type="nucleotide sequence ID" value="NZ_AP035884.1"/>
</dbReference>
<gene>
    <name evidence="2" type="ORF">SCMC78_71800</name>
</gene>
<accession>A0AB33KQE6</accession>